<dbReference type="EMBL" id="OMOD01000122">
    <property type="protein sequence ID" value="SPF40207.1"/>
    <property type="molecule type" value="Genomic_DNA"/>
</dbReference>
<protein>
    <submittedName>
        <fullName evidence="2">Uncharacterized protein</fullName>
    </submittedName>
</protein>
<evidence type="ECO:0000256" key="1">
    <source>
        <dbReference type="SAM" id="MobiDB-lite"/>
    </source>
</evidence>
<evidence type="ECO:0000313" key="3">
    <source>
        <dbReference type="Proteomes" id="UP000238701"/>
    </source>
</evidence>
<name>A0A2U3KKW1_9BACT</name>
<sequence length="357" mass="36974">MYGTAPQFGIYGVATGSGNSVGVYGNGVDGLQGAGTIHGVYANGTQYGVTSFTSAGVAGIYGVYGGASGTGQTWLDNTGTGGAVWADTISPTGGYFIPALLATTDNNEAAVFENNSNDYETIDVYNYGSGGTGNVVRAEGSTGSCTLTGGGDTACTGVLKSVVATSQGARRVETYSVQSSENWFEDAGTAQLVNGAGRVNLESVFGQTVNTGVEYHVFLTPDGDCKGLYVSAKTASGFEVHELGGGTSSVAFEYRIMAKRVGYESVRLADVTERFNRQEARSKNMRRPARSSADRRSSSRITTPPPVHPVVEQQLAPKMLVLPVLASAAPLPAPVTPKLTPTPPVRAALQPMAAQPK</sequence>
<proteinExistence type="predicted"/>
<feature type="region of interest" description="Disordered" evidence="1">
    <location>
        <begin position="277"/>
        <end position="310"/>
    </location>
</feature>
<feature type="region of interest" description="Disordered" evidence="1">
    <location>
        <begin position="333"/>
        <end position="357"/>
    </location>
</feature>
<dbReference type="Proteomes" id="UP000238701">
    <property type="component" value="Unassembled WGS sequence"/>
</dbReference>
<feature type="compositionally biased region" description="Pro residues" evidence="1">
    <location>
        <begin position="333"/>
        <end position="344"/>
    </location>
</feature>
<gene>
    <name evidence="2" type="ORF">SBA1_30058</name>
</gene>
<dbReference type="OrthoDB" id="1430919at2"/>
<dbReference type="AlphaFoldDB" id="A0A2U3KKW1"/>
<evidence type="ECO:0000313" key="2">
    <source>
        <dbReference type="EMBL" id="SPF40207.1"/>
    </source>
</evidence>
<reference evidence="3" key="1">
    <citation type="submission" date="2018-02" db="EMBL/GenBank/DDBJ databases">
        <authorList>
            <person name="Hausmann B."/>
        </authorList>
    </citation>
    <scope>NUCLEOTIDE SEQUENCE [LARGE SCALE GENOMIC DNA]</scope>
    <source>
        <strain evidence="3">Peat soil MAG SbA1</strain>
    </source>
</reference>
<organism evidence="2 3">
    <name type="scientific">Candidatus Sulfotelmatobacter kueseliae</name>
    <dbReference type="NCBI Taxonomy" id="2042962"/>
    <lineage>
        <taxon>Bacteria</taxon>
        <taxon>Pseudomonadati</taxon>
        <taxon>Acidobacteriota</taxon>
        <taxon>Terriglobia</taxon>
        <taxon>Terriglobales</taxon>
        <taxon>Candidatus Korobacteraceae</taxon>
        <taxon>Candidatus Sulfotelmatobacter</taxon>
    </lineage>
</organism>
<accession>A0A2U3KKW1</accession>